<dbReference type="AlphaFoldDB" id="A0AA38IYD2"/>
<keyword evidence="2" id="KW-1185">Reference proteome</keyword>
<gene>
    <name evidence="1" type="ORF">Zmor_008148</name>
</gene>
<accession>A0AA38IYD2</accession>
<sequence length="100" mass="11626">MYSADRAACIGIMSGVGSVRNGDAFAMHYIRPFKWELARLDGSKLIQYNLRCAERWRRRRSFIMKPGRKRKTPDQLTNYLHFVVYRAEPAGLIMFAKAIL</sequence>
<proteinExistence type="predicted"/>
<organism evidence="1 2">
    <name type="scientific">Zophobas morio</name>
    <dbReference type="NCBI Taxonomy" id="2755281"/>
    <lineage>
        <taxon>Eukaryota</taxon>
        <taxon>Metazoa</taxon>
        <taxon>Ecdysozoa</taxon>
        <taxon>Arthropoda</taxon>
        <taxon>Hexapoda</taxon>
        <taxon>Insecta</taxon>
        <taxon>Pterygota</taxon>
        <taxon>Neoptera</taxon>
        <taxon>Endopterygota</taxon>
        <taxon>Coleoptera</taxon>
        <taxon>Polyphaga</taxon>
        <taxon>Cucujiformia</taxon>
        <taxon>Tenebrionidae</taxon>
        <taxon>Zophobas</taxon>
    </lineage>
</organism>
<name>A0AA38IYD2_9CUCU</name>
<dbReference type="Proteomes" id="UP001168821">
    <property type="component" value="Unassembled WGS sequence"/>
</dbReference>
<dbReference type="EMBL" id="JALNTZ010000002">
    <property type="protein sequence ID" value="KAJ3663933.1"/>
    <property type="molecule type" value="Genomic_DNA"/>
</dbReference>
<protein>
    <submittedName>
        <fullName evidence="1">Uncharacterized protein</fullName>
    </submittedName>
</protein>
<reference evidence="1" key="1">
    <citation type="journal article" date="2023" name="G3 (Bethesda)">
        <title>Whole genome assemblies of Zophobas morio and Tenebrio molitor.</title>
        <authorList>
            <person name="Kaur S."/>
            <person name="Stinson S.A."/>
            <person name="diCenzo G.C."/>
        </authorList>
    </citation>
    <scope>NUCLEOTIDE SEQUENCE</scope>
    <source>
        <strain evidence="1">QUZm001</strain>
    </source>
</reference>
<comment type="caution">
    <text evidence="1">The sequence shown here is derived from an EMBL/GenBank/DDBJ whole genome shotgun (WGS) entry which is preliminary data.</text>
</comment>
<evidence type="ECO:0000313" key="1">
    <source>
        <dbReference type="EMBL" id="KAJ3663933.1"/>
    </source>
</evidence>
<evidence type="ECO:0000313" key="2">
    <source>
        <dbReference type="Proteomes" id="UP001168821"/>
    </source>
</evidence>